<evidence type="ECO:0000313" key="1">
    <source>
        <dbReference type="EMBL" id="KAK9865020.1"/>
    </source>
</evidence>
<protein>
    <submittedName>
        <fullName evidence="1">Uncharacterized protein</fullName>
    </submittedName>
</protein>
<sequence>MDLPSKATARPAWRAILTGMRRKKWTQDLARCGNLKGRIWLRFSEMRTACIKLLDTGQGSRLIHKLSSWRVRCKGKNPRV</sequence>
<accession>A0AAW1T7G8</accession>
<dbReference type="Proteomes" id="UP001485043">
    <property type="component" value="Unassembled WGS sequence"/>
</dbReference>
<dbReference type="EMBL" id="JALJOV010000292">
    <property type="protein sequence ID" value="KAK9865020.1"/>
    <property type="molecule type" value="Genomic_DNA"/>
</dbReference>
<keyword evidence="2" id="KW-1185">Reference proteome</keyword>
<proteinExistence type="predicted"/>
<dbReference type="AlphaFoldDB" id="A0AAW1T7G8"/>
<evidence type="ECO:0000313" key="2">
    <source>
        <dbReference type="Proteomes" id="UP001485043"/>
    </source>
</evidence>
<gene>
    <name evidence="1" type="ORF">WJX84_010232</name>
</gene>
<name>A0AAW1T7G8_9CHLO</name>
<reference evidence="1 2" key="1">
    <citation type="journal article" date="2024" name="Nat. Commun.">
        <title>Phylogenomics reveals the evolutionary origins of lichenization in chlorophyte algae.</title>
        <authorList>
            <person name="Puginier C."/>
            <person name="Libourel C."/>
            <person name="Otte J."/>
            <person name="Skaloud P."/>
            <person name="Haon M."/>
            <person name="Grisel S."/>
            <person name="Petersen M."/>
            <person name="Berrin J.G."/>
            <person name="Delaux P.M."/>
            <person name="Dal Grande F."/>
            <person name="Keller J."/>
        </authorList>
    </citation>
    <scope>NUCLEOTIDE SEQUENCE [LARGE SCALE GENOMIC DNA]</scope>
    <source>
        <strain evidence="1 2">SAG 2523</strain>
    </source>
</reference>
<comment type="caution">
    <text evidence="1">The sequence shown here is derived from an EMBL/GenBank/DDBJ whole genome shotgun (WGS) entry which is preliminary data.</text>
</comment>
<organism evidence="1 2">
    <name type="scientific">Apatococcus fuscideae</name>
    <dbReference type="NCBI Taxonomy" id="2026836"/>
    <lineage>
        <taxon>Eukaryota</taxon>
        <taxon>Viridiplantae</taxon>
        <taxon>Chlorophyta</taxon>
        <taxon>core chlorophytes</taxon>
        <taxon>Trebouxiophyceae</taxon>
        <taxon>Chlorellales</taxon>
        <taxon>Chlorellaceae</taxon>
        <taxon>Apatococcus</taxon>
    </lineage>
</organism>